<gene>
    <name evidence="4" type="ORF">SAMN05660420_02461</name>
</gene>
<keyword evidence="4" id="KW-0238">DNA-binding</keyword>
<sequence length="110" mass="12313">MDVIIDQVKPLDTAPILLPHPTDSRLQKITRSIAENPCDTRTLESWAKIAGPTERTLARLFPKGTGMSFRQWRQQARLIEALCLLARGMPVQEVAIDVGCESVSAFIHKF</sequence>
<name>A0A1H4C7M2_9BACT</name>
<dbReference type="GO" id="GO:0043565">
    <property type="term" value="F:sequence-specific DNA binding"/>
    <property type="evidence" value="ECO:0007669"/>
    <property type="project" value="InterPro"/>
</dbReference>
<dbReference type="AlphaFoldDB" id="A0A1H4C7M2"/>
<dbReference type="Gene3D" id="1.10.10.60">
    <property type="entry name" value="Homeodomain-like"/>
    <property type="match status" value="1"/>
</dbReference>
<dbReference type="Proteomes" id="UP000199409">
    <property type="component" value="Unassembled WGS sequence"/>
</dbReference>
<organism evidence="4 5">
    <name type="scientific">Desulfuromusa kysingii</name>
    <dbReference type="NCBI Taxonomy" id="37625"/>
    <lineage>
        <taxon>Bacteria</taxon>
        <taxon>Pseudomonadati</taxon>
        <taxon>Thermodesulfobacteriota</taxon>
        <taxon>Desulfuromonadia</taxon>
        <taxon>Desulfuromonadales</taxon>
        <taxon>Geopsychrobacteraceae</taxon>
        <taxon>Desulfuromusa</taxon>
    </lineage>
</organism>
<dbReference type="InterPro" id="IPR018060">
    <property type="entry name" value="HTH_AraC"/>
</dbReference>
<dbReference type="EMBL" id="FNQN01000007">
    <property type="protein sequence ID" value="SEA56082.1"/>
    <property type="molecule type" value="Genomic_DNA"/>
</dbReference>
<keyword evidence="1" id="KW-0805">Transcription regulation</keyword>
<evidence type="ECO:0000256" key="2">
    <source>
        <dbReference type="ARBA" id="ARBA00023163"/>
    </source>
</evidence>
<feature type="domain" description="HTH araC/xylS-type" evidence="3">
    <location>
        <begin position="27"/>
        <end position="110"/>
    </location>
</feature>
<dbReference type="SUPFAM" id="SSF46689">
    <property type="entry name" value="Homeodomain-like"/>
    <property type="match status" value="1"/>
</dbReference>
<dbReference type="PROSITE" id="PS01124">
    <property type="entry name" value="HTH_ARAC_FAMILY_2"/>
    <property type="match status" value="1"/>
</dbReference>
<dbReference type="RefSeq" id="WP_092348929.1">
    <property type="nucleotide sequence ID" value="NZ_FNQN01000007.1"/>
</dbReference>
<evidence type="ECO:0000313" key="5">
    <source>
        <dbReference type="Proteomes" id="UP000199409"/>
    </source>
</evidence>
<dbReference type="Pfam" id="PF12833">
    <property type="entry name" value="HTH_18"/>
    <property type="match status" value="1"/>
</dbReference>
<dbReference type="InterPro" id="IPR009057">
    <property type="entry name" value="Homeodomain-like_sf"/>
</dbReference>
<dbReference type="PANTHER" id="PTHR11019:SF199">
    <property type="entry name" value="HTH-TYPE TRANSCRIPTIONAL REGULATOR NIMR"/>
    <property type="match status" value="1"/>
</dbReference>
<accession>A0A1H4C7M2</accession>
<dbReference type="OrthoDB" id="9804543at2"/>
<keyword evidence="5" id="KW-1185">Reference proteome</keyword>
<evidence type="ECO:0000259" key="3">
    <source>
        <dbReference type="PROSITE" id="PS01124"/>
    </source>
</evidence>
<dbReference type="GO" id="GO:0003700">
    <property type="term" value="F:DNA-binding transcription factor activity"/>
    <property type="evidence" value="ECO:0007669"/>
    <property type="project" value="InterPro"/>
</dbReference>
<dbReference type="STRING" id="37625.SAMN05660420_02461"/>
<dbReference type="SMART" id="SM00342">
    <property type="entry name" value="HTH_ARAC"/>
    <property type="match status" value="1"/>
</dbReference>
<evidence type="ECO:0000313" key="4">
    <source>
        <dbReference type="EMBL" id="SEA56082.1"/>
    </source>
</evidence>
<proteinExistence type="predicted"/>
<evidence type="ECO:0000256" key="1">
    <source>
        <dbReference type="ARBA" id="ARBA00023015"/>
    </source>
</evidence>
<protein>
    <submittedName>
        <fullName evidence="4">AraC-type DNA-binding protein</fullName>
    </submittedName>
</protein>
<dbReference type="PANTHER" id="PTHR11019">
    <property type="entry name" value="HTH-TYPE TRANSCRIPTIONAL REGULATOR NIMR"/>
    <property type="match status" value="1"/>
</dbReference>
<keyword evidence="2" id="KW-0804">Transcription</keyword>
<reference evidence="4 5" key="1">
    <citation type="submission" date="2016-10" db="EMBL/GenBank/DDBJ databases">
        <authorList>
            <person name="de Groot N.N."/>
        </authorList>
    </citation>
    <scope>NUCLEOTIDE SEQUENCE [LARGE SCALE GENOMIC DNA]</scope>
    <source>
        <strain evidence="4 5">DSM 7343</strain>
    </source>
</reference>